<dbReference type="AlphaFoldDB" id="A0A7C8KY24"/>
<keyword evidence="3" id="KW-1185">Reference proteome</keyword>
<dbReference type="InterPro" id="IPR002575">
    <property type="entry name" value="Aminoglycoside_PTrfase"/>
</dbReference>
<reference evidence="2 3" key="1">
    <citation type="submission" date="2019-10" db="EMBL/GenBank/DDBJ databases">
        <title>Gracilibacillus sp. nov. isolated from rice seeds.</title>
        <authorList>
            <person name="He S."/>
        </authorList>
    </citation>
    <scope>NUCLEOTIDE SEQUENCE [LARGE SCALE GENOMIC DNA]</scope>
    <source>
        <strain evidence="2 3">TD8</strain>
    </source>
</reference>
<dbReference type="InterPro" id="IPR011009">
    <property type="entry name" value="Kinase-like_dom_sf"/>
</dbReference>
<comment type="caution">
    <text evidence="2">The sequence shown here is derived from an EMBL/GenBank/DDBJ whole genome shotgun (WGS) entry which is preliminary data.</text>
</comment>
<dbReference type="GO" id="GO:0042601">
    <property type="term" value="C:endospore-forming forespore"/>
    <property type="evidence" value="ECO:0007669"/>
    <property type="project" value="TreeGrafter"/>
</dbReference>
<dbReference type="InterPro" id="IPR047175">
    <property type="entry name" value="CotS-like"/>
</dbReference>
<accession>A0A7C8KY24</accession>
<dbReference type="OrthoDB" id="2379727at2"/>
<evidence type="ECO:0000259" key="1">
    <source>
        <dbReference type="Pfam" id="PF01636"/>
    </source>
</evidence>
<dbReference type="PANTHER" id="PTHR39179">
    <property type="entry name" value="SPORE COAT PROTEIN I"/>
    <property type="match status" value="1"/>
</dbReference>
<dbReference type="SUPFAM" id="SSF56112">
    <property type="entry name" value="Protein kinase-like (PK-like)"/>
    <property type="match status" value="1"/>
</dbReference>
<evidence type="ECO:0000313" key="2">
    <source>
        <dbReference type="EMBL" id="KAB8134719.1"/>
    </source>
</evidence>
<dbReference type="Pfam" id="PF01636">
    <property type="entry name" value="APH"/>
    <property type="match status" value="1"/>
</dbReference>
<protein>
    <submittedName>
        <fullName evidence="2">Phosphotransferase</fullName>
    </submittedName>
</protein>
<gene>
    <name evidence="2" type="ORF">F9U64_11310</name>
</gene>
<sequence length="335" mass="40640">MEWKDIFDTYRIQPNYIEQVSEKVYKLNTNSQNYCLKFTSLTEDQIGYWNAVYRYITERQVYGFVPVILTKDNHPLYLMDSHVMVMSPWVDNFRHDRPADEWINFFHGLGKLHGSTLDHTPVSYTENQISEIQQFFRNDKTRKKEELLQYIRYFESKRYMSPFELQACMHYRDLEWMMEVTEKWQSVYLELLKEKQSRKAVLCHGNLAPSHYTLLQDNIYFFNWEYARIDSPSSDLVVYLNNLFTYHDCDMNKVSDGLSIYFQYVRFQDDDICELMFDLFNLESYFSLLNEHVSNSSKEEIRQSIQLEKRYRQLVFANQLEQTLYAKLQMNQQEY</sequence>
<dbReference type="RefSeq" id="WP_153403433.1">
    <property type="nucleotide sequence ID" value="NZ_ML762430.1"/>
</dbReference>
<dbReference type="EMBL" id="WEID01000054">
    <property type="protein sequence ID" value="KAB8134719.1"/>
    <property type="molecule type" value="Genomic_DNA"/>
</dbReference>
<dbReference type="Gene3D" id="3.90.1200.10">
    <property type="match status" value="1"/>
</dbReference>
<dbReference type="GO" id="GO:0016740">
    <property type="term" value="F:transferase activity"/>
    <property type="evidence" value="ECO:0007669"/>
    <property type="project" value="UniProtKB-KW"/>
</dbReference>
<evidence type="ECO:0000313" key="3">
    <source>
        <dbReference type="Proteomes" id="UP000480246"/>
    </source>
</evidence>
<proteinExistence type="predicted"/>
<feature type="domain" description="Aminoglycoside phosphotransferase" evidence="1">
    <location>
        <begin position="20"/>
        <end position="244"/>
    </location>
</feature>
<keyword evidence="2" id="KW-0808">Transferase</keyword>
<dbReference type="PANTHER" id="PTHR39179:SF3">
    <property type="entry name" value="COTS-RELATED PROTEIN"/>
    <property type="match status" value="1"/>
</dbReference>
<dbReference type="Gene3D" id="3.30.200.20">
    <property type="entry name" value="Phosphorylase Kinase, domain 1"/>
    <property type="match status" value="1"/>
</dbReference>
<organism evidence="2 3">
    <name type="scientific">Gracilibacillus oryzae</name>
    <dbReference type="NCBI Taxonomy" id="1672701"/>
    <lineage>
        <taxon>Bacteria</taxon>
        <taxon>Bacillati</taxon>
        <taxon>Bacillota</taxon>
        <taxon>Bacilli</taxon>
        <taxon>Bacillales</taxon>
        <taxon>Bacillaceae</taxon>
        <taxon>Gracilibacillus</taxon>
    </lineage>
</organism>
<dbReference type="Proteomes" id="UP000480246">
    <property type="component" value="Unassembled WGS sequence"/>
</dbReference>
<name>A0A7C8KY24_9BACI</name>